<proteinExistence type="predicted"/>
<reference evidence="2" key="1">
    <citation type="submission" date="2007-06" db="EMBL/GenBank/DDBJ databases">
        <authorList>
            <person name="Brinkac L.M."/>
            <person name="Daugherty S."/>
            <person name="Dodson R.J."/>
            <person name="Madupu R."/>
            <person name="Brown J.L."/>
            <person name="Bruce D."/>
            <person name="Detter C."/>
            <person name="Munk C."/>
            <person name="Smith L.A."/>
            <person name="Smith T.J."/>
            <person name="White O."/>
            <person name="Brettin T.S."/>
        </authorList>
    </citation>
    <scope>NUCLEOTIDE SEQUENCE [LARGE SCALE GENOMIC DNA]</scope>
    <source>
        <strain evidence="2">Langeland / NCTC 10281 / Type F</strain>
    </source>
</reference>
<gene>
    <name evidence="1" type="ordered locus">CLI_2248</name>
</gene>
<dbReference type="AlphaFoldDB" id="A7GFD8"/>
<dbReference type="HOGENOM" id="CLU_2988420_0_0_9"/>
<protein>
    <submittedName>
        <fullName evidence="1">Uncharacterized protein</fullName>
    </submittedName>
</protein>
<evidence type="ECO:0000313" key="2">
    <source>
        <dbReference type="Proteomes" id="UP000002410"/>
    </source>
</evidence>
<dbReference type="Proteomes" id="UP000002410">
    <property type="component" value="Chromosome"/>
</dbReference>
<dbReference type="KEGG" id="cbf:CLI_2248"/>
<dbReference type="EMBL" id="CP000728">
    <property type="protein sequence ID" value="ABS40351.1"/>
    <property type="molecule type" value="Genomic_DNA"/>
</dbReference>
<accession>A7GFD8</accession>
<evidence type="ECO:0000313" key="1">
    <source>
        <dbReference type="EMBL" id="ABS40351.1"/>
    </source>
</evidence>
<name>A7GFD8_CLOBL</name>
<organism evidence="1 2">
    <name type="scientific">Clostridium botulinum (strain Langeland / NCTC 10281 / Type F)</name>
    <dbReference type="NCBI Taxonomy" id="441772"/>
    <lineage>
        <taxon>Bacteria</taxon>
        <taxon>Bacillati</taxon>
        <taxon>Bacillota</taxon>
        <taxon>Clostridia</taxon>
        <taxon>Eubacteriales</taxon>
        <taxon>Clostridiaceae</taxon>
        <taxon>Clostridium</taxon>
    </lineage>
</organism>
<sequence>MQAKQWASHSNKLMKDKPRLSSKLSIYINILHENRVSQSSFNLNIVNNTCNKHMNKL</sequence>